<feature type="compositionally biased region" description="Basic and acidic residues" evidence="2">
    <location>
        <begin position="196"/>
        <end position="207"/>
    </location>
</feature>
<dbReference type="OMA" id="NGRHKEE"/>
<dbReference type="GO" id="GO:0005737">
    <property type="term" value="C:cytoplasm"/>
    <property type="evidence" value="ECO:0000318"/>
    <property type="project" value="GO_Central"/>
</dbReference>
<evidence type="ECO:0000259" key="3">
    <source>
        <dbReference type="PROSITE" id="PS50102"/>
    </source>
</evidence>
<dbReference type="InterPro" id="IPR035979">
    <property type="entry name" value="RBD_domain_sf"/>
</dbReference>
<dbReference type="STRING" id="71139.A0A059AEI7"/>
<evidence type="ECO:0000256" key="2">
    <source>
        <dbReference type="SAM" id="MobiDB-lite"/>
    </source>
</evidence>
<dbReference type="PROSITE" id="PS50102">
    <property type="entry name" value="RRM"/>
    <property type="match status" value="1"/>
</dbReference>
<dbReference type="InterPro" id="IPR000504">
    <property type="entry name" value="RRM_dom"/>
</dbReference>
<dbReference type="InterPro" id="IPR012677">
    <property type="entry name" value="Nucleotide-bd_a/b_plait_sf"/>
</dbReference>
<feature type="compositionally biased region" description="Basic and acidic residues" evidence="2">
    <location>
        <begin position="104"/>
        <end position="121"/>
    </location>
</feature>
<dbReference type="GO" id="GO:0043488">
    <property type="term" value="P:regulation of mRNA stability"/>
    <property type="evidence" value="ECO:0000318"/>
    <property type="project" value="GO_Central"/>
</dbReference>
<dbReference type="Gene3D" id="3.30.70.330">
    <property type="match status" value="1"/>
</dbReference>
<accession>A0A059AEI7</accession>
<dbReference type="InParanoid" id="A0A059AEI7"/>
<dbReference type="GO" id="GO:0008143">
    <property type="term" value="F:poly(A) binding"/>
    <property type="evidence" value="ECO:0000318"/>
    <property type="project" value="GO_Central"/>
</dbReference>
<evidence type="ECO:0000256" key="1">
    <source>
        <dbReference type="PROSITE-ProRule" id="PRU00176"/>
    </source>
</evidence>
<feature type="compositionally biased region" description="Basic and acidic residues" evidence="2">
    <location>
        <begin position="448"/>
        <end position="459"/>
    </location>
</feature>
<feature type="region of interest" description="Disordered" evidence="2">
    <location>
        <begin position="104"/>
        <end position="209"/>
    </location>
</feature>
<dbReference type="AlphaFoldDB" id="A0A059AEI7"/>
<feature type="region of interest" description="Disordered" evidence="2">
    <location>
        <begin position="647"/>
        <end position="666"/>
    </location>
</feature>
<dbReference type="PANTHER" id="PTHR14738:SF32">
    <property type="entry name" value="RNA BINDING (RRM_RBD_RNP MOTIFS) FAMILY PROTEIN"/>
    <property type="match status" value="1"/>
</dbReference>
<feature type="region of interest" description="Disordered" evidence="2">
    <location>
        <begin position="228"/>
        <end position="249"/>
    </location>
</feature>
<dbReference type="Pfam" id="PF00076">
    <property type="entry name" value="RRM_1"/>
    <property type="match status" value="1"/>
</dbReference>
<feature type="region of interest" description="Disordered" evidence="2">
    <location>
        <begin position="440"/>
        <end position="463"/>
    </location>
</feature>
<reference evidence="4" key="1">
    <citation type="submission" date="2013-07" db="EMBL/GenBank/DDBJ databases">
        <title>The genome of Eucalyptus grandis.</title>
        <authorList>
            <person name="Schmutz J."/>
            <person name="Hayes R."/>
            <person name="Myburg A."/>
            <person name="Tuskan G."/>
            <person name="Grattapaglia D."/>
            <person name="Rokhsar D.S."/>
        </authorList>
    </citation>
    <scope>NUCLEOTIDE SEQUENCE</scope>
    <source>
        <tissue evidence="4">Leaf extractions</tissue>
    </source>
</reference>
<dbReference type="FunCoup" id="A0A059AEI7">
    <property type="interactions" value="2384"/>
</dbReference>
<dbReference type="SUPFAM" id="SSF54928">
    <property type="entry name" value="RNA-binding domain, RBD"/>
    <property type="match status" value="1"/>
</dbReference>
<dbReference type="SMART" id="SM00360">
    <property type="entry name" value="RRM"/>
    <property type="match status" value="1"/>
</dbReference>
<dbReference type="Gramene" id="KCW51810">
    <property type="protein sequence ID" value="KCW51810"/>
    <property type="gene ID" value="EUGRSUZ_J01261"/>
</dbReference>
<organism evidence="4">
    <name type="scientific">Eucalyptus grandis</name>
    <name type="common">Flooded gum</name>
    <dbReference type="NCBI Taxonomy" id="71139"/>
    <lineage>
        <taxon>Eukaryota</taxon>
        <taxon>Viridiplantae</taxon>
        <taxon>Streptophyta</taxon>
        <taxon>Embryophyta</taxon>
        <taxon>Tracheophyta</taxon>
        <taxon>Spermatophyta</taxon>
        <taxon>Magnoliopsida</taxon>
        <taxon>eudicotyledons</taxon>
        <taxon>Gunneridae</taxon>
        <taxon>Pentapetalae</taxon>
        <taxon>rosids</taxon>
        <taxon>malvids</taxon>
        <taxon>Myrtales</taxon>
        <taxon>Myrtaceae</taxon>
        <taxon>Myrtoideae</taxon>
        <taxon>Eucalypteae</taxon>
        <taxon>Eucalyptus</taxon>
    </lineage>
</organism>
<feature type="domain" description="RRM" evidence="3">
    <location>
        <begin position="522"/>
        <end position="599"/>
    </location>
</feature>
<dbReference type="KEGG" id="egr:104421936"/>
<dbReference type="eggNOG" id="KOG3702">
    <property type="taxonomic scope" value="Eukaryota"/>
</dbReference>
<evidence type="ECO:0000313" key="4">
    <source>
        <dbReference type="EMBL" id="KCW51810.1"/>
    </source>
</evidence>
<dbReference type="Gene3D" id="1.20.1390.10">
    <property type="entry name" value="PWI domain"/>
    <property type="match status" value="1"/>
</dbReference>
<gene>
    <name evidence="4" type="ORF">EUGRSUZ_J01261</name>
</gene>
<dbReference type="OrthoDB" id="4726at2759"/>
<dbReference type="GO" id="GO:0005634">
    <property type="term" value="C:nucleus"/>
    <property type="evidence" value="ECO:0000318"/>
    <property type="project" value="GO_Central"/>
</dbReference>
<feature type="compositionally biased region" description="Basic and acidic residues" evidence="2">
    <location>
        <begin position="162"/>
        <end position="174"/>
    </location>
</feature>
<dbReference type="EMBL" id="KK198762">
    <property type="protein sequence ID" value="KCW51810.1"/>
    <property type="molecule type" value="Genomic_DNA"/>
</dbReference>
<dbReference type="InterPro" id="IPR002483">
    <property type="entry name" value="PWI_dom"/>
</dbReference>
<dbReference type="PANTHER" id="PTHR14738">
    <property type="entry name" value="ZINC FINGER CCCH DOMAIN-CONTAINING PROTEIN 14"/>
    <property type="match status" value="1"/>
</dbReference>
<proteinExistence type="predicted"/>
<dbReference type="Pfam" id="PF01480">
    <property type="entry name" value="PWI"/>
    <property type="match status" value="1"/>
</dbReference>
<name>A0A059AEI7_EUCGR</name>
<dbReference type="InterPro" id="IPR040366">
    <property type="entry name" value="Nab2/ZC3H14"/>
</dbReference>
<keyword evidence="1" id="KW-0694">RNA-binding</keyword>
<protein>
    <recommendedName>
        <fullName evidence="3">RRM domain-containing protein</fullName>
    </recommendedName>
</protein>
<sequence length="694" mass="76947">MAAAGEAMDRVDDDRTFNVNFSGEGAALLWETVKVKLKDFMPDYADDTLVEYVVVLLRNGRRKDEARNELEVFLGDDSDSFISWLWDHLANNLDLYIKPEEPDVNDLHEKPLSEELPDRADSQNPDAESEKGKSSNLLRSRRNREWKGLMADAGEPPPLRSSESKHVHEEAKSQHKDHHVRRSISPQHATQRKRSRPDERQYLKRDSTSQIIDAPRRLLQFAVRDAVATSRPSDSAGESTLKRLRSVVSTSSEDVVDRPPRVRSVARVPNPMATVIKAVAEAARDVRKVKPSGNVFDRLSRGVPVSEPEIVGEVAAVEDEEFEDLDQTLKHSGSSKPQRLDYDESYDGDMMMMERESTIGYDYISDNEGYDELKVARHSDLPQTYIHGGSRHEDSIMMQYSISETAEEDISFKRKKNMEQLPVTANSSHKMANIPVNANSRNPPHQHAGHDATKLDNQHPPRGSLAVAKKSDGQVIGNNKPITVANGNAQSAADALKDSQKLLSSTPGLNSATRSLEDTDSRTVFVSNVHTAATKDSLSQHFNKFGEVLKVIINTDAATGQPIGSAVVEFTKKEAADGALSLDGSSFMSRVLRVVKRNTTLQKVSPMTWPRLVRASSPYARFSRVPFSRGTPGAFRSRLPIRPGARSLQWKRDAQGTPAEGGSSVAANSIPFFGARRFTYVRTESKPSENTGGT</sequence>